<keyword evidence="3" id="KW-0067">ATP-binding</keyword>
<feature type="domain" description="Carboxyltransferase" evidence="4">
    <location>
        <begin position="3"/>
        <end position="203"/>
    </location>
</feature>
<evidence type="ECO:0000256" key="3">
    <source>
        <dbReference type="ARBA" id="ARBA00022840"/>
    </source>
</evidence>
<name>A0A1J5PPG9_9ZZZZ</name>
<protein>
    <submittedName>
        <fullName evidence="5">Kinase A inhibitor</fullName>
    </submittedName>
</protein>
<dbReference type="EMBL" id="MLJW01004595">
    <property type="protein sequence ID" value="OIQ69671.1"/>
    <property type="molecule type" value="Genomic_DNA"/>
</dbReference>
<sequence>MGPIFRAVADHAVLVEFGTEISAPVHEAVVRLDRALALSPFAGFGEAIPGFVNLLVDFDPMVTDHAAVEAHLRGLLQHPAAVGGMAALREVLVCYDDDFAPDLAEVAARTGLAREAVIAAHLAGQYEVFMYGFAPGYAYLAGVPEAIRLDRKPAPLRGIAAGSVIIAGPQCLVTTMVMPTGWWIIGRSPTQVLTGDAARPFLFDVGDRVAFRRVDRAGYLAAGGM</sequence>
<evidence type="ECO:0000256" key="2">
    <source>
        <dbReference type="ARBA" id="ARBA00022801"/>
    </source>
</evidence>
<evidence type="ECO:0000256" key="1">
    <source>
        <dbReference type="ARBA" id="ARBA00022741"/>
    </source>
</evidence>
<dbReference type="Pfam" id="PF02682">
    <property type="entry name" value="CT_C_D"/>
    <property type="match status" value="1"/>
</dbReference>
<keyword evidence="1" id="KW-0547">Nucleotide-binding</keyword>
<dbReference type="SMART" id="SM00796">
    <property type="entry name" value="AHS1"/>
    <property type="match status" value="1"/>
</dbReference>
<evidence type="ECO:0000313" key="5">
    <source>
        <dbReference type="EMBL" id="OIQ69671.1"/>
    </source>
</evidence>
<keyword evidence="2" id="KW-0378">Hydrolase</keyword>
<dbReference type="Gene3D" id="3.30.1360.40">
    <property type="match status" value="1"/>
</dbReference>
<accession>A0A1J5PPG9</accession>
<dbReference type="InterPro" id="IPR029000">
    <property type="entry name" value="Cyclophilin-like_dom_sf"/>
</dbReference>
<gene>
    <name evidence="5" type="primary">kipI_2</name>
    <name evidence="5" type="ORF">GALL_487250</name>
</gene>
<dbReference type="GO" id="GO:0005524">
    <property type="term" value="F:ATP binding"/>
    <property type="evidence" value="ECO:0007669"/>
    <property type="project" value="UniProtKB-KW"/>
</dbReference>
<reference evidence="5" key="1">
    <citation type="submission" date="2016-10" db="EMBL/GenBank/DDBJ databases">
        <title>Sequence of Gallionella enrichment culture.</title>
        <authorList>
            <person name="Poehlein A."/>
            <person name="Muehling M."/>
            <person name="Daniel R."/>
        </authorList>
    </citation>
    <scope>NUCLEOTIDE SEQUENCE</scope>
</reference>
<dbReference type="InterPro" id="IPR003833">
    <property type="entry name" value="CT_C_D"/>
</dbReference>
<dbReference type="GO" id="GO:0016787">
    <property type="term" value="F:hydrolase activity"/>
    <property type="evidence" value="ECO:0007669"/>
    <property type="project" value="UniProtKB-KW"/>
</dbReference>
<dbReference type="SUPFAM" id="SSF160467">
    <property type="entry name" value="PH0987 N-terminal domain-like"/>
    <property type="match status" value="1"/>
</dbReference>
<dbReference type="InterPro" id="IPR010016">
    <property type="entry name" value="PxpB"/>
</dbReference>
<keyword evidence="5" id="KW-0418">Kinase</keyword>
<comment type="caution">
    <text evidence="5">The sequence shown here is derived from an EMBL/GenBank/DDBJ whole genome shotgun (WGS) entry which is preliminary data.</text>
</comment>
<dbReference type="AlphaFoldDB" id="A0A1J5PPG9"/>
<dbReference type="Gene3D" id="2.40.100.10">
    <property type="entry name" value="Cyclophilin-like"/>
    <property type="match status" value="1"/>
</dbReference>
<proteinExistence type="predicted"/>
<keyword evidence="5" id="KW-0808">Transferase</keyword>
<organism evidence="5">
    <name type="scientific">mine drainage metagenome</name>
    <dbReference type="NCBI Taxonomy" id="410659"/>
    <lineage>
        <taxon>unclassified sequences</taxon>
        <taxon>metagenomes</taxon>
        <taxon>ecological metagenomes</taxon>
    </lineage>
</organism>
<dbReference type="GO" id="GO:0016301">
    <property type="term" value="F:kinase activity"/>
    <property type="evidence" value="ECO:0007669"/>
    <property type="project" value="UniProtKB-KW"/>
</dbReference>
<evidence type="ECO:0000259" key="4">
    <source>
        <dbReference type="SMART" id="SM00796"/>
    </source>
</evidence>
<dbReference type="SUPFAM" id="SSF50891">
    <property type="entry name" value="Cyclophilin-like"/>
    <property type="match status" value="1"/>
</dbReference>
<dbReference type="PANTHER" id="PTHR34698">
    <property type="entry name" value="5-OXOPROLINASE SUBUNIT B"/>
    <property type="match status" value="1"/>
</dbReference>
<dbReference type="PANTHER" id="PTHR34698:SF2">
    <property type="entry name" value="5-OXOPROLINASE SUBUNIT B"/>
    <property type="match status" value="1"/>
</dbReference>